<protein>
    <submittedName>
        <fullName evidence="1">Uncharacterized protein</fullName>
    </submittedName>
</protein>
<organism evidence="1">
    <name type="scientific">Myoviridae sp. ctcyQ27</name>
    <dbReference type="NCBI Taxonomy" id="2825139"/>
    <lineage>
        <taxon>Viruses</taxon>
        <taxon>Duplodnaviria</taxon>
        <taxon>Heunggongvirae</taxon>
        <taxon>Uroviricota</taxon>
        <taxon>Caudoviricetes</taxon>
    </lineage>
</organism>
<accession>A0A8S5UF40</accession>
<sequence length="254" mass="29055">MGSKIGLCTIYKSDSGYNRETATWYTSSEPKFVLFELLLNNYCAIMVEDKKTLEKPINYTYRLLTVEHAELYKLAISAASDIHGILKYNGYFKKEAEDAKMNGISNGDKRKMMNEIWKELDIVNVNSSIYDLAVDQKVSILAKGESGMHLYLYNSAIKDILNSDFCAKIAGIYSETYDLGYISDIDDLKKELGQYAKEVLCPIDDYIRVISSSIDQIKDALNEDNKKEFLEKVKLIMNLPENFLEEYKDGVQEQ</sequence>
<proteinExistence type="predicted"/>
<reference evidence="1" key="1">
    <citation type="journal article" date="2021" name="Proc. Natl. Acad. Sci. U.S.A.">
        <title>A Catalog of Tens of Thousands of Viruses from Human Metagenomes Reveals Hidden Associations with Chronic Diseases.</title>
        <authorList>
            <person name="Tisza M.J."/>
            <person name="Buck C.B."/>
        </authorList>
    </citation>
    <scope>NUCLEOTIDE SEQUENCE</scope>
    <source>
        <strain evidence="1">CtcyQ27</strain>
    </source>
</reference>
<name>A0A8S5UF40_9CAUD</name>
<evidence type="ECO:0000313" key="1">
    <source>
        <dbReference type="EMBL" id="DAF93105.1"/>
    </source>
</evidence>
<dbReference type="EMBL" id="BK016080">
    <property type="protein sequence ID" value="DAF93105.1"/>
    <property type="molecule type" value="Genomic_DNA"/>
</dbReference>